<organism evidence="1">
    <name type="scientific">freshwater metagenome</name>
    <dbReference type="NCBI Taxonomy" id="449393"/>
    <lineage>
        <taxon>unclassified sequences</taxon>
        <taxon>metagenomes</taxon>
        <taxon>ecological metagenomes</taxon>
    </lineage>
</organism>
<sequence>MADGSFSLGLMTTALPLAIASGKNHIGTIAGKLKGEMIPTTPSGCLIE</sequence>
<evidence type="ECO:0000313" key="1">
    <source>
        <dbReference type="EMBL" id="CAB4573077.1"/>
    </source>
</evidence>
<protein>
    <submittedName>
        <fullName evidence="1">Unannotated protein</fullName>
    </submittedName>
</protein>
<reference evidence="1" key="1">
    <citation type="submission" date="2020-05" db="EMBL/GenBank/DDBJ databases">
        <authorList>
            <person name="Chiriac C."/>
            <person name="Salcher M."/>
            <person name="Ghai R."/>
            <person name="Kavagutti S V."/>
        </authorList>
    </citation>
    <scope>NUCLEOTIDE SEQUENCE</scope>
</reference>
<dbReference type="AlphaFoldDB" id="A0A6J6EAC0"/>
<name>A0A6J6EAC0_9ZZZZ</name>
<proteinExistence type="predicted"/>
<accession>A0A6J6EAC0</accession>
<gene>
    <name evidence="1" type="ORF">UFOPK1650_00816</name>
</gene>
<dbReference type="EMBL" id="CAEZTJ010000126">
    <property type="protein sequence ID" value="CAB4573077.1"/>
    <property type="molecule type" value="Genomic_DNA"/>
</dbReference>